<evidence type="ECO:0008006" key="9">
    <source>
        <dbReference type="Google" id="ProtNLM"/>
    </source>
</evidence>
<sequence>MPSTVTAVFFIFLQLTQNIGCYAECHCGKRSNVRDSVKKAGGGASAGELLMNGIKTVVVAGAAVVAAPVVLTAAGFGAGGIAAGSLAAGVQSTWFSGTINGITGWMFSGLQSIGAGGLGAAGKVAISKTTEAAVQIYDTFRDGSDDENCDCRPEVQPQY</sequence>
<evidence type="ECO:0000256" key="3">
    <source>
        <dbReference type="ARBA" id="ARBA00022692"/>
    </source>
</evidence>
<proteinExistence type="inferred from homology"/>
<comment type="subcellular location">
    <subcellularLocation>
        <location evidence="1">Membrane</location>
        <topology evidence="1">Multi-pass membrane protein</topology>
    </subcellularLocation>
</comment>
<dbReference type="Proteomes" id="UP000499080">
    <property type="component" value="Unassembled WGS sequence"/>
</dbReference>
<dbReference type="PANTHER" id="PTHR16932">
    <property type="entry name" value="INTERFERON ALPHA-INDUCIBLE PROTEIN 27"/>
    <property type="match status" value="1"/>
</dbReference>
<dbReference type="GO" id="GO:0016020">
    <property type="term" value="C:membrane"/>
    <property type="evidence" value="ECO:0007669"/>
    <property type="project" value="UniProtKB-SubCell"/>
</dbReference>
<comment type="caution">
    <text evidence="7">The sequence shown here is derived from an EMBL/GenBank/DDBJ whole genome shotgun (WGS) entry which is preliminary data.</text>
</comment>
<organism evidence="7 8">
    <name type="scientific">Araneus ventricosus</name>
    <name type="common">Orbweaver spider</name>
    <name type="synonym">Epeira ventricosa</name>
    <dbReference type="NCBI Taxonomy" id="182803"/>
    <lineage>
        <taxon>Eukaryota</taxon>
        <taxon>Metazoa</taxon>
        <taxon>Ecdysozoa</taxon>
        <taxon>Arthropoda</taxon>
        <taxon>Chelicerata</taxon>
        <taxon>Arachnida</taxon>
        <taxon>Araneae</taxon>
        <taxon>Araneomorphae</taxon>
        <taxon>Entelegynae</taxon>
        <taxon>Araneoidea</taxon>
        <taxon>Araneidae</taxon>
        <taxon>Araneus</taxon>
    </lineage>
</organism>
<evidence type="ECO:0000256" key="6">
    <source>
        <dbReference type="SAM" id="SignalP"/>
    </source>
</evidence>
<evidence type="ECO:0000256" key="4">
    <source>
        <dbReference type="ARBA" id="ARBA00022989"/>
    </source>
</evidence>
<evidence type="ECO:0000256" key="1">
    <source>
        <dbReference type="ARBA" id="ARBA00004141"/>
    </source>
</evidence>
<comment type="similarity">
    <text evidence="2">Belongs to the IFI6/IFI27 family.</text>
</comment>
<accession>A0A4Y2IFA6</accession>
<keyword evidence="6" id="KW-0732">Signal</keyword>
<dbReference type="Pfam" id="PF06140">
    <property type="entry name" value="Ifi-6-16"/>
    <property type="match status" value="1"/>
</dbReference>
<dbReference type="OrthoDB" id="6437073at2759"/>
<keyword evidence="4" id="KW-1133">Transmembrane helix</keyword>
<evidence type="ECO:0000313" key="8">
    <source>
        <dbReference type="Proteomes" id="UP000499080"/>
    </source>
</evidence>
<dbReference type="InterPro" id="IPR038213">
    <property type="entry name" value="IFI6/IFI27-like_sf"/>
</dbReference>
<keyword evidence="5" id="KW-0472">Membrane</keyword>
<evidence type="ECO:0000313" key="7">
    <source>
        <dbReference type="EMBL" id="GBM76401.1"/>
    </source>
</evidence>
<name>A0A4Y2IFA6_ARAVE</name>
<feature type="signal peptide" evidence="6">
    <location>
        <begin position="1"/>
        <end position="23"/>
    </location>
</feature>
<evidence type="ECO:0000256" key="5">
    <source>
        <dbReference type="ARBA" id="ARBA00023136"/>
    </source>
</evidence>
<evidence type="ECO:0000256" key="2">
    <source>
        <dbReference type="ARBA" id="ARBA00007262"/>
    </source>
</evidence>
<dbReference type="InterPro" id="IPR009311">
    <property type="entry name" value="IFI6/IFI27-like"/>
</dbReference>
<dbReference type="EMBL" id="BGPR01002618">
    <property type="protein sequence ID" value="GBM76401.1"/>
    <property type="molecule type" value="Genomic_DNA"/>
</dbReference>
<dbReference type="PANTHER" id="PTHR16932:SF18">
    <property type="entry name" value="INTERFERON, ALPHA-INDUCIBLE PROTEIN 27-LIKE 2"/>
    <property type="match status" value="1"/>
</dbReference>
<gene>
    <name evidence="7" type="ORF">AVEN_48392_1</name>
</gene>
<feature type="chain" id="PRO_5021267688" description="Interferon alpha-inducible protein 27, mitochondrial" evidence="6">
    <location>
        <begin position="24"/>
        <end position="159"/>
    </location>
</feature>
<dbReference type="Gene3D" id="6.10.110.10">
    <property type="match status" value="1"/>
</dbReference>
<protein>
    <recommendedName>
        <fullName evidence="9">Interferon alpha-inducible protein 27, mitochondrial</fullName>
    </recommendedName>
</protein>
<dbReference type="AlphaFoldDB" id="A0A4Y2IFA6"/>
<keyword evidence="8" id="KW-1185">Reference proteome</keyword>
<keyword evidence="3" id="KW-0812">Transmembrane</keyword>
<reference evidence="7 8" key="1">
    <citation type="journal article" date="2019" name="Sci. Rep.">
        <title>Orb-weaving spider Araneus ventricosus genome elucidates the spidroin gene catalogue.</title>
        <authorList>
            <person name="Kono N."/>
            <person name="Nakamura H."/>
            <person name="Ohtoshi R."/>
            <person name="Moran D.A.P."/>
            <person name="Shinohara A."/>
            <person name="Yoshida Y."/>
            <person name="Fujiwara M."/>
            <person name="Mori M."/>
            <person name="Tomita M."/>
            <person name="Arakawa K."/>
        </authorList>
    </citation>
    <scope>NUCLEOTIDE SEQUENCE [LARGE SCALE GENOMIC DNA]</scope>
</reference>